<name>A0ACD5G4B6_9VIBR</name>
<sequence length="54" mass="6257">MSEEQEIVYQEGYNAFLSGEEELSNPYRGIDAEFWSDGFEDAKEDTEQRSNNSD</sequence>
<organism evidence="1 2">
    <name type="scientific">Vibrio cyclitrophicus</name>
    <dbReference type="NCBI Taxonomy" id="47951"/>
    <lineage>
        <taxon>Bacteria</taxon>
        <taxon>Pseudomonadati</taxon>
        <taxon>Pseudomonadota</taxon>
        <taxon>Gammaproteobacteria</taxon>
        <taxon>Vibrionales</taxon>
        <taxon>Vibrionaceae</taxon>
        <taxon>Vibrio</taxon>
    </lineage>
</organism>
<protein>
    <submittedName>
        <fullName evidence="1">Uncharacterized protein</fullName>
    </submittedName>
</protein>
<dbReference type="Proteomes" id="UP000235310">
    <property type="component" value="Plasmid unnamed2"/>
</dbReference>
<evidence type="ECO:0000313" key="2">
    <source>
        <dbReference type="Proteomes" id="UP000235310"/>
    </source>
</evidence>
<keyword evidence="1" id="KW-0614">Plasmid</keyword>
<reference evidence="1 2" key="1">
    <citation type="journal article" date="2018" name="Nature">
        <title>A major lineage of non-tailed dsDNA viruses as unrecognized killers of marine bacteria.</title>
        <authorList>
            <person name="Kauffman K.M."/>
            <person name="Hussain F.A."/>
            <person name="Yang J."/>
            <person name="Arevalo P."/>
            <person name="Brown J.M."/>
            <person name="Chang W.K."/>
            <person name="VanInsberghe D."/>
            <person name="Elsherbini J."/>
            <person name="Sharma R.S."/>
            <person name="Cutler M.B."/>
            <person name="Kelly L."/>
            <person name="Polz M.F."/>
        </authorList>
    </citation>
    <scope>NUCLEOTIDE SEQUENCE [LARGE SCALE GENOMIC DNA]</scope>
    <source>
        <strain evidence="1 2">10N.222.46.E12</strain>
    </source>
</reference>
<proteinExistence type="predicted"/>
<dbReference type="EMBL" id="CP170592">
    <property type="protein sequence ID" value="XNH96788.1"/>
    <property type="molecule type" value="Genomic_DNA"/>
</dbReference>
<evidence type="ECO:0000313" key="1">
    <source>
        <dbReference type="EMBL" id="XNH96788.1"/>
    </source>
</evidence>
<geneLocation type="plasmid" evidence="1 2">
    <name>unnamed2</name>
</geneLocation>
<accession>A0ACD5G4B6</accession>
<gene>
    <name evidence="1" type="ORF">BCS90_24840</name>
</gene>